<dbReference type="CDD" id="cd15861">
    <property type="entry name" value="SNARE_SNAP25N_23N_29N_SEC9N"/>
    <property type="match status" value="1"/>
</dbReference>
<organism evidence="13 14">
    <name type="scientific">Cocos nucifera</name>
    <name type="common">Coconut palm</name>
    <dbReference type="NCBI Taxonomy" id="13894"/>
    <lineage>
        <taxon>Eukaryota</taxon>
        <taxon>Viridiplantae</taxon>
        <taxon>Streptophyta</taxon>
        <taxon>Embryophyta</taxon>
        <taxon>Tracheophyta</taxon>
        <taxon>Spermatophyta</taxon>
        <taxon>Magnoliopsida</taxon>
        <taxon>Liliopsida</taxon>
        <taxon>Arecaceae</taxon>
        <taxon>Arecoideae</taxon>
        <taxon>Cocoseae</taxon>
        <taxon>Attaleinae</taxon>
        <taxon>Cocos</taxon>
    </lineage>
</organism>
<reference evidence="13" key="2">
    <citation type="submission" date="2019-07" db="EMBL/GenBank/DDBJ databases">
        <authorList>
            <person name="Yang Y."/>
            <person name="Bocs S."/>
            <person name="Baudouin L."/>
        </authorList>
    </citation>
    <scope>NUCLEOTIDE SEQUENCE</scope>
    <source>
        <tissue evidence="13">Spear leaf of Hainan Tall coconut</tissue>
    </source>
</reference>
<dbReference type="GO" id="GO:0015031">
    <property type="term" value="P:protein transport"/>
    <property type="evidence" value="ECO:0007669"/>
    <property type="project" value="UniProtKB-KW"/>
</dbReference>
<dbReference type="PROSITE" id="PS50192">
    <property type="entry name" value="T_SNARE"/>
    <property type="match status" value="1"/>
</dbReference>
<feature type="transmembrane region" description="Helical" evidence="11">
    <location>
        <begin position="463"/>
        <end position="483"/>
    </location>
</feature>
<evidence type="ECO:0000256" key="2">
    <source>
        <dbReference type="ARBA" id="ARBA00022448"/>
    </source>
</evidence>
<dbReference type="Pfam" id="PF03134">
    <property type="entry name" value="TB2_DP1_HVA22"/>
    <property type="match status" value="1"/>
</dbReference>
<protein>
    <submittedName>
        <fullName evidence="13">Putative plant SNARE protein</fullName>
    </submittedName>
</protein>
<keyword evidence="4" id="KW-0653">Protein transport</keyword>
<feature type="compositionally biased region" description="Basic and acidic residues" evidence="10">
    <location>
        <begin position="278"/>
        <end position="292"/>
    </location>
</feature>
<evidence type="ECO:0000256" key="3">
    <source>
        <dbReference type="ARBA" id="ARBA00022692"/>
    </source>
</evidence>
<dbReference type="GO" id="GO:0005484">
    <property type="term" value="F:SNAP receptor activity"/>
    <property type="evidence" value="ECO:0007669"/>
    <property type="project" value="InterPro"/>
</dbReference>
<feature type="region of interest" description="Disordered" evidence="10">
    <location>
        <begin position="150"/>
        <end position="292"/>
    </location>
</feature>
<feature type="compositionally biased region" description="Low complexity" evidence="10">
    <location>
        <begin position="211"/>
        <end position="234"/>
    </location>
</feature>
<comment type="caution">
    <text evidence="13">The sequence shown here is derived from an EMBL/GenBank/DDBJ whole genome shotgun (WGS) entry which is preliminary data.</text>
</comment>
<dbReference type="PANTHER" id="PTHR12300">
    <property type="entry name" value="HVA22-LIKE PROTEINS"/>
    <property type="match status" value="1"/>
</dbReference>
<evidence type="ECO:0000256" key="1">
    <source>
        <dbReference type="ARBA" id="ARBA00004211"/>
    </source>
</evidence>
<gene>
    <name evidence="13" type="ORF">COCNU_08G008430</name>
</gene>
<dbReference type="FunFam" id="1.20.5.110:FF:000021">
    <property type="entry name" value="novel plant SNARE 11"/>
    <property type="match status" value="1"/>
</dbReference>
<feature type="compositionally biased region" description="Low complexity" evidence="10">
    <location>
        <begin position="155"/>
        <end position="189"/>
    </location>
</feature>
<name>A0A8K0N6Z4_COCNU</name>
<evidence type="ECO:0000256" key="10">
    <source>
        <dbReference type="SAM" id="MobiDB-lite"/>
    </source>
</evidence>
<evidence type="ECO:0000256" key="6">
    <source>
        <dbReference type="ARBA" id="ARBA00023054"/>
    </source>
</evidence>
<dbReference type="EMBL" id="CM017879">
    <property type="protein sequence ID" value="KAG1359397.1"/>
    <property type="molecule type" value="Genomic_DNA"/>
</dbReference>
<dbReference type="OrthoDB" id="19261at2759"/>
<dbReference type="InterPro" id="IPR044766">
    <property type="entry name" value="NPSN/SNAP25-like_N_SNARE"/>
</dbReference>
<dbReference type="SUPFAM" id="SSF58038">
    <property type="entry name" value="SNARE fusion complex"/>
    <property type="match status" value="1"/>
</dbReference>
<dbReference type="Proteomes" id="UP000797356">
    <property type="component" value="Chromosome 8"/>
</dbReference>
<evidence type="ECO:0000256" key="9">
    <source>
        <dbReference type="SAM" id="Coils"/>
    </source>
</evidence>
<comment type="similarity">
    <text evidence="8">Belongs to the novel plant SNARE family.</text>
</comment>
<evidence type="ECO:0000256" key="11">
    <source>
        <dbReference type="SAM" id="Phobius"/>
    </source>
</evidence>
<dbReference type="InterPro" id="IPR004345">
    <property type="entry name" value="TB2_DP1_HVA22"/>
</dbReference>
<dbReference type="AlphaFoldDB" id="A0A8K0N6Z4"/>
<dbReference type="InterPro" id="IPR000727">
    <property type="entry name" value="T_SNARE_dom"/>
</dbReference>
<keyword evidence="14" id="KW-1185">Reference proteome</keyword>
<evidence type="ECO:0000256" key="8">
    <source>
        <dbReference type="ARBA" id="ARBA00061068"/>
    </source>
</evidence>
<evidence type="ECO:0000259" key="12">
    <source>
        <dbReference type="PROSITE" id="PS50192"/>
    </source>
</evidence>
<evidence type="ECO:0000313" key="13">
    <source>
        <dbReference type="EMBL" id="KAG1359397.1"/>
    </source>
</evidence>
<evidence type="ECO:0000256" key="7">
    <source>
        <dbReference type="ARBA" id="ARBA00023136"/>
    </source>
</evidence>
<keyword evidence="2" id="KW-0813">Transport</keyword>
<comment type="subcellular location">
    <subcellularLocation>
        <location evidence="1">Membrane</location>
        <topology evidence="1">Single-pass type IV membrane protein</topology>
    </subcellularLocation>
</comment>
<reference evidence="13" key="1">
    <citation type="journal article" date="2017" name="Gigascience">
        <title>The genome draft of coconut (Cocos nucifera).</title>
        <authorList>
            <person name="Xiao Y."/>
            <person name="Xu P."/>
            <person name="Fan H."/>
            <person name="Baudouin L."/>
            <person name="Xia W."/>
            <person name="Bocs S."/>
            <person name="Xu J."/>
            <person name="Li Q."/>
            <person name="Guo A."/>
            <person name="Zhou L."/>
            <person name="Li J."/>
            <person name="Wu Y."/>
            <person name="Ma Z."/>
            <person name="Armero A."/>
            <person name="Issali A.E."/>
            <person name="Liu N."/>
            <person name="Peng M."/>
            <person name="Yang Y."/>
        </authorList>
    </citation>
    <scope>NUCLEOTIDE SEQUENCE</scope>
    <source>
        <tissue evidence="13">Spear leaf of Hainan Tall coconut</tissue>
    </source>
</reference>
<feature type="coiled-coil region" evidence="9">
    <location>
        <begin position="292"/>
        <end position="319"/>
    </location>
</feature>
<feature type="domain" description="T-SNARE coiled-coil homology" evidence="12">
    <location>
        <begin position="391"/>
        <end position="453"/>
    </location>
</feature>
<keyword evidence="7 11" id="KW-0472">Membrane</keyword>
<keyword evidence="5 11" id="KW-1133">Transmembrane helix</keyword>
<evidence type="ECO:0000256" key="5">
    <source>
        <dbReference type="ARBA" id="ARBA00022989"/>
    </source>
</evidence>
<sequence length="511" mass="57812">MMGSFLTGAFVMILGYAYPAYECYKTVELNKPEIAQLRFWCQYWILVALMTVFERVGDTFISWLPMYSEAKLAFFVYLWYPKTRGTTYVYDTFFRPYMVKHETEIDRNLLELRTRAGDILVLYWQQAWSYGQTRFFEILHYVASQSQAPRTRPVQLQQQQQEQSQQIHQSPSAAPARQPAVVQEPQQPAQEPPSPNKNQQQKQRTKAGGLSPVASPAKPRASSAPSRAASGTASHPSPSKGEPMLVDTATEDSNPPPSQETAMKEASPMTPSRNGFQKLEKIKDPNRRSRQLEELTDKMRECKRLIKEFEKVMKEEESRNTHDNNKKLNEKKQSMIKELNSYVALKKQHASSLENKRVDLFDGPGVGDGVGDENVMLASTMTNQQLMDTGHRMMDETDQAIERSKKVVDDTVNVGAETAAALKAQTEQMSRVVNELDSIHFSIKKASQLVKEIGRSVATDRCIMAMLFLIVIGVVAIIIVKLVNPHNKDIRDIPGLAPPVSRKLLWDLNDG</sequence>
<proteinExistence type="inferred from homology"/>
<dbReference type="GO" id="GO:0031201">
    <property type="term" value="C:SNARE complex"/>
    <property type="evidence" value="ECO:0007669"/>
    <property type="project" value="InterPro"/>
</dbReference>
<dbReference type="Gene3D" id="1.20.5.110">
    <property type="match status" value="1"/>
</dbReference>
<accession>A0A8K0N6Z4</accession>
<dbReference type="SMART" id="SM00397">
    <property type="entry name" value="t_SNARE"/>
    <property type="match status" value="1"/>
</dbReference>
<evidence type="ECO:0000313" key="14">
    <source>
        <dbReference type="Proteomes" id="UP000797356"/>
    </source>
</evidence>
<dbReference type="PANTHER" id="PTHR12300:SF117">
    <property type="entry name" value="LP05237P-RELATED"/>
    <property type="match status" value="1"/>
</dbReference>
<keyword evidence="3 11" id="KW-0812">Transmembrane</keyword>
<keyword evidence="6 9" id="KW-0175">Coiled coil</keyword>
<evidence type="ECO:0000256" key="4">
    <source>
        <dbReference type="ARBA" id="ARBA00022927"/>
    </source>
</evidence>